<dbReference type="PRINTS" id="PR01021">
    <property type="entry name" value="OMPADOMAIN"/>
</dbReference>
<dbReference type="InterPro" id="IPR006664">
    <property type="entry name" value="OMP_bac"/>
</dbReference>
<dbReference type="Gene3D" id="3.30.1330.60">
    <property type="entry name" value="OmpA-like domain"/>
    <property type="match status" value="1"/>
</dbReference>
<protein>
    <submittedName>
        <fullName evidence="6">Outer membrane protein OmpA-like peptidoglycan-associated protein</fullName>
    </submittedName>
</protein>
<proteinExistence type="predicted"/>
<dbReference type="PANTHER" id="PTHR30329:SF21">
    <property type="entry name" value="LIPOPROTEIN YIAD-RELATED"/>
    <property type="match status" value="1"/>
</dbReference>
<dbReference type="RefSeq" id="WP_310283042.1">
    <property type="nucleotide sequence ID" value="NZ_JAVDWQ010000014.1"/>
</dbReference>
<dbReference type="PANTHER" id="PTHR30329">
    <property type="entry name" value="STATOR ELEMENT OF FLAGELLAR MOTOR COMPLEX"/>
    <property type="match status" value="1"/>
</dbReference>
<dbReference type="CDD" id="cd07185">
    <property type="entry name" value="OmpA_C-like"/>
    <property type="match status" value="1"/>
</dbReference>
<sequence length="334" mass="38253">MTKFFYTFLFITIVSCKSENNKENPADINPTNIEKIETNSNSEISGLDINSIPISSKNIDNIIFFDLPKGYVFDQPKNISDYDQFAFFVSTDEYILKEGELFQSRVSTIDNKTFSFLELLRNLESIIIDQLEGKKIFEGKLNSEKVNDLREKVQMYNYPGYGFLGYTDSYVYLIKNKDKENWIHVAKTDDNMSIGLAVLQTKTLDITAKIKTAKEIENELINNGKTVLYINFETNKSVLSREGEEAVNQIAQTLHNNSSLKISIEGHTDNNGSKEYNQELSENRAKSVKNELMSKNISKDRLESIGFGQAKPLVENNNEENKAKNRRVELIRIK</sequence>
<dbReference type="InterPro" id="IPR036737">
    <property type="entry name" value="OmpA-like_sf"/>
</dbReference>
<evidence type="ECO:0000256" key="1">
    <source>
        <dbReference type="ARBA" id="ARBA00004442"/>
    </source>
</evidence>
<dbReference type="Pfam" id="PF00691">
    <property type="entry name" value="OmpA"/>
    <property type="match status" value="1"/>
</dbReference>
<keyword evidence="7" id="KW-1185">Reference proteome</keyword>
<accession>A0ABU1YBR6</accession>
<keyword evidence="2 4" id="KW-0472">Membrane</keyword>
<dbReference type="InterPro" id="IPR006690">
    <property type="entry name" value="OMPA-like_CS"/>
</dbReference>
<organism evidence="6 7">
    <name type="scientific">Flavobacterium piscis</name>
    <dbReference type="NCBI Taxonomy" id="1114874"/>
    <lineage>
        <taxon>Bacteria</taxon>
        <taxon>Pseudomonadati</taxon>
        <taxon>Bacteroidota</taxon>
        <taxon>Flavobacteriia</taxon>
        <taxon>Flavobacteriales</taxon>
        <taxon>Flavobacteriaceae</taxon>
        <taxon>Flavobacterium</taxon>
    </lineage>
</organism>
<dbReference type="PROSITE" id="PS51123">
    <property type="entry name" value="OMPA_2"/>
    <property type="match status" value="1"/>
</dbReference>
<evidence type="ECO:0000256" key="2">
    <source>
        <dbReference type="ARBA" id="ARBA00023136"/>
    </source>
</evidence>
<dbReference type="PROSITE" id="PS51257">
    <property type="entry name" value="PROKAR_LIPOPROTEIN"/>
    <property type="match status" value="1"/>
</dbReference>
<comment type="caution">
    <text evidence="6">The sequence shown here is derived from an EMBL/GenBank/DDBJ whole genome shotgun (WGS) entry which is preliminary data.</text>
</comment>
<evidence type="ECO:0000313" key="7">
    <source>
        <dbReference type="Proteomes" id="UP001269081"/>
    </source>
</evidence>
<dbReference type="InterPro" id="IPR050330">
    <property type="entry name" value="Bact_OuterMem_StrucFunc"/>
</dbReference>
<gene>
    <name evidence="6" type="ORF">J2W48_003645</name>
</gene>
<keyword evidence="3" id="KW-0998">Cell outer membrane</keyword>
<dbReference type="SUPFAM" id="SSF103088">
    <property type="entry name" value="OmpA-like"/>
    <property type="match status" value="1"/>
</dbReference>
<name>A0ABU1YBR6_9FLAO</name>
<dbReference type="EMBL" id="JAVDWQ010000014">
    <property type="protein sequence ID" value="MDR7211688.1"/>
    <property type="molecule type" value="Genomic_DNA"/>
</dbReference>
<comment type="subcellular location">
    <subcellularLocation>
        <location evidence="1">Cell outer membrane</location>
    </subcellularLocation>
</comment>
<evidence type="ECO:0000256" key="4">
    <source>
        <dbReference type="PROSITE-ProRule" id="PRU00473"/>
    </source>
</evidence>
<reference evidence="6 7" key="1">
    <citation type="submission" date="2023-07" db="EMBL/GenBank/DDBJ databases">
        <title>Sorghum-associated microbial communities from plants grown in Nebraska, USA.</title>
        <authorList>
            <person name="Schachtman D."/>
        </authorList>
    </citation>
    <scope>NUCLEOTIDE SEQUENCE [LARGE SCALE GENOMIC DNA]</scope>
    <source>
        <strain evidence="6 7">4129</strain>
    </source>
</reference>
<evidence type="ECO:0000313" key="6">
    <source>
        <dbReference type="EMBL" id="MDR7211688.1"/>
    </source>
</evidence>
<dbReference type="InterPro" id="IPR006665">
    <property type="entry name" value="OmpA-like"/>
</dbReference>
<dbReference type="PROSITE" id="PS01068">
    <property type="entry name" value="OMPA_1"/>
    <property type="match status" value="1"/>
</dbReference>
<evidence type="ECO:0000256" key="3">
    <source>
        <dbReference type="ARBA" id="ARBA00023237"/>
    </source>
</evidence>
<feature type="domain" description="OmpA-like" evidence="5">
    <location>
        <begin position="223"/>
        <end position="334"/>
    </location>
</feature>
<dbReference type="Proteomes" id="UP001269081">
    <property type="component" value="Unassembled WGS sequence"/>
</dbReference>
<evidence type="ECO:0000259" key="5">
    <source>
        <dbReference type="PROSITE" id="PS51123"/>
    </source>
</evidence>